<keyword evidence="9" id="KW-0547">Nucleotide-binding</keyword>
<dbReference type="CDD" id="cd00564">
    <property type="entry name" value="TMP_TenI"/>
    <property type="match status" value="1"/>
</dbReference>
<comment type="similarity">
    <text evidence="18">Belongs to the thiamine-phosphate synthase family.</text>
</comment>
<evidence type="ECO:0000256" key="15">
    <source>
        <dbReference type="ARBA" id="ARBA00047334"/>
    </source>
</evidence>
<comment type="caution">
    <text evidence="21">The sequence shown here is derived from an EMBL/GenBank/DDBJ whole genome shotgun (WGS) entry which is preliminary data.</text>
</comment>
<dbReference type="Proteomes" id="UP001157126">
    <property type="component" value="Unassembled WGS sequence"/>
</dbReference>
<dbReference type="SUPFAM" id="SSF53613">
    <property type="entry name" value="Ribokinase-like"/>
    <property type="match status" value="1"/>
</dbReference>
<feature type="binding site" evidence="18">
    <location>
        <position position="98"/>
    </location>
    <ligand>
        <name>Mg(2+)</name>
        <dbReference type="ChEBI" id="CHEBI:18420"/>
    </ligand>
</feature>
<evidence type="ECO:0000256" key="18">
    <source>
        <dbReference type="HAMAP-Rule" id="MF_00097"/>
    </source>
</evidence>
<evidence type="ECO:0000256" key="16">
    <source>
        <dbReference type="ARBA" id="ARBA00047851"/>
    </source>
</evidence>
<feature type="domain" description="Pyridoxamine kinase/Phosphomethylpyrimidine kinase" evidence="20">
    <location>
        <begin position="233"/>
        <end position="498"/>
    </location>
</feature>
<comment type="pathway">
    <text evidence="6 18">Cofactor biosynthesis; thiamine diphosphate biosynthesis; thiamine phosphate from 4-amino-2-methyl-5-diphosphomethylpyrimidine and 4-methyl-5-(2-phosphoethyl)-thiazole: step 1/1.</text>
</comment>
<name>A0ABQ6ILF7_9MICO</name>
<feature type="binding site" evidence="18">
    <location>
        <begin position="197"/>
        <end position="198"/>
    </location>
    <ligand>
        <name>2-[(2R,5Z)-2-carboxy-4-methylthiazol-5(2H)-ylidene]ethyl phosphate</name>
        <dbReference type="ChEBI" id="CHEBI:62899"/>
    </ligand>
</feature>
<feature type="binding site" evidence="18">
    <location>
        <position position="149"/>
    </location>
    <ligand>
        <name>4-amino-2-methyl-5-(diphosphooxymethyl)pyrimidine</name>
        <dbReference type="ChEBI" id="CHEBI:57841"/>
    </ligand>
</feature>
<evidence type="ECO:0000256" key="13">
    <source>
        <dbReference type="ARBA" id="ARBA00022977"/>
    </source>
</evidence>
<proteinExistence type="inferred from homology"/>
<dbReference type="PANTHER" id="PTHR20858:SF17">
    <property type="entry name" value="HYDROXYMETHYLPYRIMIDINE_PHOSPHOMETHYLPYRIMIDINE KINASE THI20-RELATED"/>
    <property type="match status" value="1"/>
</dbReference>
<comment type="pathway">
    <text evidence="5">Cofactor biosynthesis; thiamine diphosphate biosynthesis; 4-amino-2-methyl-5-diphosphomethylpyrimidine from 5-amino-1-(5-phospho-D-ribosyl)imidazole: step 3/3.</text>
</comment>
<evidence type="ECO:0000256" key="11">
    <source>
        <dbReference type="ARBA" id="ARBA00022840"/>
    </source>
</evidence>
<evidence type="ECO:0000256" key="17">
    <source>
        <dbReference type="ARBA" id="ARBA00047883"/>
    </source>
</evidence>
<comment type="catalytic activity">
    <reaction evidence="1">
        <text>4-amino-5-hydroxymethyl-2-methylpyrimidine + ATP = 4-amino-2-methyl-5-(phosphooxymethyl)pyrimidine + ADP + H(+)</text>
        <dbReference type="Rhea" id="RHEA:23096"/>
        <dbReference type="ChEBI" id="CHEBI:15378"/>
        <dbReference type="ChEBI" id="CHEBI:16892"/>
        <dbReference type="ChEBI" id="CHEBI:30616"/>
        <dbReference type="ChEBI" id="CHEBI:58354"/>
        <dbReference type="ChEBI" id="CHEBI:456216"/>
        <dbReference type="EC" id="2.7.1.49"/>
    </reaction>
</comment>
<comment type="caution">
    <text evidence="18">Lacks conserved residue(s) required for the propagation of feature annotation.</text>
</comment>
<evidence type="ECO:0000256" key="8">
    <source>
        <dbReference type="ARBA" id="ARBA00022723"/>
    </source>
</evidence>
<keyword evidence="10" id="KW-0418">Kinase</keyword>
<evidence type="ECO:0000256" key="3">
    <source>
        <dbReference type="ARBA" id="ARBA00003814"/>
    </source>
</evidence>
<organism evidence="21 22">
    <name type="scientific">Mobilicoccus caccae</name>
    <dbReference type="NCBI Taxonomy" id="1859295"/>
    <lineage>
        <taxon>Bacteria</taxon>
        <taxon>Bacillati</taxon>
        <taxon>Actinomycetota</taxon>
        <taxon>Actinomycetes</taxon>
        <taxon>Micrococcales</taxon>
        <taxon>Dermatophilaceae</taxon>
        <taxon>Mobilicoccus</taxon>
    </lineage>
</organism>
<dbReference type="Gene3D" id="3.20.20.70">
    <property type="entry name" value="Aldolase class I"/>
    <property type="match status" value="1"/>
</dbReference>
<evidence type="ECO:0000256" key="7">
    <source>
        <dbReference type="ARBA" id="ARBA00022679"/>
    </source>
</evidence>
<evidence type="ECO:0000256" key="5">
    <source>
        <dbReference type="ARBA" id="ARBA00004769"/>
    </source>
</evidence>
<dbReference type="Gene3D" id="3.40.1190.20">
    <property type="match status" value="1"/>
</dbReference>
<dbReference type="HAMAP" id="MF_00097">
    <property type="entry name" value="TMP_synthase"/>
    <property type="match status" value="1"/>
</dbReference>
<comment type="catalytic activity">
    <reaction evidence="2">
        <text>4-amino-2-methyl-5-(phosphooxymethyl)pyrimidine + ATP = 4-amino-2-methyl-5-(diphosphooxymethyl)pyrimidine + ADP</text>
        <dbReference type="Rhea" id="RHEA:19893"/>
        <dbReference type="ChEBI" id="CHEBI:30616"/>
        <dbReference type="ChEBI" id="CHEBI:57841"/>
        <dbReference type="ChEBI" id="CHEBI:58354"/>
        <dbReference type="ChEBI" id="CHEBI:456216"/>
        <dbReference type="EC" id="2.7.4.7"/>
    </reaction>
</comment>
<sequence>MSTAQARMRPEDLAVYLVTDTEQCGGPGGVVETVRRALAGGATLVQLRDPHASDEEFVRLGLELADVLTGSGVPLIVDDRVHLVDEIGADGVHVGQSDMPPAQARAVLGPDAVIGWSVTNEAELDATLALPEGTIDYLGLGPMRATASKPGHADPLGMARLARLARRSPWPTCAIGGVTSRDAAALKASGVDGMAVISAICGTDDPEAATRELTEAWARAPRIANVLSIAGSDPSGGAGIQADLKAFSANGAYGMCVLTALTAQNTRGVSDVHPVPLDFVRAQLDDIVSDVRVDAVKIGMLASAALADTVGEYLAGPFADLPVVLDPVMVATSGDRLLDADATGAVRALMPLADVITPNLPEAAVLLDLPEARTLDDLRDQARRLVAAGARGVYVKGGHLDAGATRTERVSGAPDDTHEGRLATDVLILDGQEHVLTAPFIETRNTHGTGCSLSSALAALRPQRTDWVETARDAKAWLTGAIAAADTLQVGGGHGPIHHFHALWDR</sequence>
<dbReference type="InterPro" id="IPR013785">
    <property type="entry name" value="Aldolase_TIM"/>
</dbReference>
<evidence type="ECO:0000256" key="4">
    <source>
        <dbReference type="ARBA" id="ARBA00003848"/>
    </source>
</evidence>
<comment type="cofactor">
    <cofactor evidence="18">
        <name>Mg(2+)</name>
        <dbReference type="ChEBI" id="CHEBI:18420"/>
    </cofactor>
    <text evidence="18">Binds 1 Mg(2+) ion per subunit.</text>
</comment>
<dbReference type="InterPro" id="IPR036206">
    <property type="entry name" value="ThiamineP_synth_sf"/>
</dbReference>
<evidence type="ECO:0000259" key="20">
    <source>
        <dbReference type="Pfam" id="PF08543"/>
    </source>
</evidence>
<protein>
    <recommendedName>
        <fullName evidence="18">Thiamine-phosphate synthase</fullName>
        <shortName evidence="18">TP synthase</shortName>
        <shortName evidence="18">TPS</shortName>
        <ecNumber evidence="18">2.5.1.3</ecNumber>
    </recommendedName>
    <alternativeName>
        <fullName evidence="18">Thiamine-phosphate pyrophosphorylase</fullName>
        <shortName evidence="18">TMP pyrophosphorylase</shortName>
        <shortName evidence="18">TMP-PPase</shortName>
    </alternativeName>
</protein>
<dbReference type="NCBIfam" id="TIGR00693">
    <property type="entry name" value="thiE"/>
    <property type="match status" value="1"/>
</dbReference>
<keyword evidence="22" id="KW-1185">Reference proteome</keyword>
<dbReference type="InterPro" id="IPR004399">
    <property type="entry name" value="HMP/HMP-P_kinase_dom"/>
</dbReference>
<evidence type="ECO:0000256" key="6">
    <source>
        <dbReference type="ARBA" id="ARBA00005165"/>
    </source>
</evidence>
<evidence type="ECO:0000256" key="2">
    <source>
        <dbReference type="ARBA" id="ARBA00000565"/>
    </source>
</evidence>
<dbReference type="CDD" id="cd01169">
    <property type="entry name" value="HMPP_kinase"/>
    <property type="match status" value="1"/>
</dbReference>
<evidence type="ECO:0000256" key="12">
    <source>
        <dbReference type="ARBA" id="ARBA00022842"/>
    </source>
</evidence>
<keyword evidence="14" id="KW-0511">Multifunctional enzyme</keyword>
<comment type="function">
    <text evidence="3 18">Condenses 4-methyl-5-(beta-hydroxyethyl)thiazole monophosphate (THZ-P) and 2-methyl-4-amino-5-hydroxymethyl pyrimidine pyrophosphate (HMP-PP) to form thiamine monophosphate (TMP).</text>
</comment>
<comment type="function">
    <text evidence="4">Catalyzes the phosphorylation of hydroxymethylpyrimidine phosphate (HMP-P) to HMP-PP, and of HMP to HMP-P.</text>
</comment>
<dbReference type="RefSeq" id="WP_284302287.1">
    <property type="nucleotide sequence ID" value="NZ_BSUO01000001.1"/>
</dbReference>
<evidence type="ECO:0000313" key="22">
    <source>
        <dbReference type="Proteomes" id="UP001157126"/>
    </source>
</evidence>
<dbReference type="InterPro" id="IPR034291">
    <property type="entry name" value="TMP_synthase"/>
</dbReference>
<feature type="binding site" evidence="18">
    <location>
        <position position="177"/>
    </location>
    <ligand>
        <name>2-[(2R,5Z)-2-carboxy-4-methylthiazol-5(2H)-ylidene]ethyl phosphate</name>
        <dbReference type="ChEBI" id="CHEBI:62899"/>
    </ligand>
</feature>
<keyword evidence="11" id="KW-0067">ATP-binding</keyword>
<evidence type="ECO:0000256" key="1">
    <source>
        <dbReference type="ARBA" id="ARBA00000151"/>
    </source>
</evidence>
<dbReference type="EC" id="2.5.1.3" evidence="18"/>
<feature type="binding site" evidence="18">
    <location>
        <position position="117"/>
    </location>
    <ligand>
        <name>4-amino-2-methyl-5-(diphosphooxymethyl)pyrimidine</name>
        <dbReference type="ChEBI" id="CHEBI:57841"/>
    </ligand>
</feature>
<evidence type="ECO:0000256" key="14">
    <source>
        <dbReference type="ARBA" id="ARBA00023268"/>
    </source>
</evidence>
<gene>
    <name evidence="18" type="primary">thiE</name>
    <name evidence="21" type="ORF">GCM10025883_02350</name>
</gene>
<accession>A0ABQ6ILF7</accession>
<reference evidence="22" key="1">
    <citation type="journal article" date="2019" name="Int. J. Syst. Evol. Microbiol.">
        <title>The Global Catalogue of Microorganisms (GCM) 10K type strain sequencing project: providing services to taxonomists for standard genome sequencing and annotation.</title>
        <authorList>
            <consortium name="The Broad Institute Genomics Platform"/>
            <consortium name="The Broad Institute Genome Sequencing Center for Infectious Disease"/>
            <person name="Wu L."/>
            <person name="Ma J."/>
        </authorList>
    </citation>
    <scope>NUCLEOTIDE SEQUENCE [LARGE SCALE GENOMIC DNA]</scope>
    <source>
        <strain evidence="22">NBRC 113072</strain>
    </source>
</reference>
<evidence type="ECO:0000256" key="10">
    <source>
        <dbReference type="ARBA" id="ARBA00022777"/>
    </source>
</evidence>
<keyword evidence="7 18" id="KW-0808">Transferase</keyword>
<dbReference type="Pfam" id="PF08543">
    <property type="entry name" value="Phos_pyr_kin"/>
    <property type="match status" value="1"/>
</dbReference>
<feature type="binding site" evidence="18">
    <location>
        <position position="78"/>
    </location>
    <ligand>
        <name>4-amino-2-methyl-5-(diphosphooxymethyl)pyrimidine</name>
        <dbReference type="ChEBI" id="CHEBI:57841"/>
    </ligand>
</feature>
<keyword evidence="12 18" id="KW-0460">Magnesium</keyword>
<evidence type="ECO:0000256" key="9">
    <source>
        <dbReference type="ARBA" id="ARBA00022741"/>
    </source>
</evidence>
<dbReference type="EMBL" id="BSUO01000001">
    <property type="protein sequence ID" value="GMA38190.1"/>
    <property type="molecule type" value="Genomic_DNA"/>
</dbReference>
<comment type="catalytic activity">
    <reaction evidence="17 18">
        <text>2-[(2R,5Z)-2-carboxy-4-methylthiazol-5(2H)-ylidene]ethyl phosphate + 4-amino-2-methyl-5-(diphosphooxymethyl)pyrimidine + 2 H(+) = thiamine phosphate + CO2 + diphosphate</text>
        <dbReference type="Rhea" id="RHEA:47844"/>
        <dbReference type="ChEBI" id="CHEBI:15378"/>
        <dbReference type="ChEBI" id="CHEBI:16526"/>
        <dbReference type="ChEBI" id="CHEBI:33019"/>
        <dbReference type="ChEBI" id="CHEBI:37575"/>
        <dbReference type="ChEBI" id="CHEBI:57841"/>
        <dbReference type="ChEBI" id="CHEBI:62899"/>
        <dbReference type="EC" id="2.5.1.3"/>
    </reaction>
</comment>
<keyword evidence="13 18" id="KW-0784">Thiamine biosynthesis</keyword>
<comment type="catalytic activity">
    <reaction evidence="15 18">
        <text>4-methyl-5-(2-phosphooxyethyl)-thiazole + 4-amino-2-methyl-5-(diphosphooxymethyl)pyrimidine + H(+) = thiamine phosphate + diphosphate</text>
        <dbReference type="Rhea" id="RHEA:22328"/>
        <dbReference type="ChEBI" id="CHEBI:15378"/>
        <dbReference type="ChEBI" id="CHEBI:33019"/>
        <dbReference type="ChEBI" id="CHEBI:37575"/>
        <dbReference type="ChEBI" id="CHEBI:57841"/>
        <dbReference type="ChEBI" id="CHEBI:58296"/>
        <dbReference type="EC" id="2.5.1.3"/>
    </reaction>
</comment>
<dbReference type="InterPro" id="IPR029056">
    <property type="entry name" value="Ribokinase-like"/>
</dbReference>
<keyword evidence="8 18" id="KW-0479">Metal-binding</keyword>
<feature type="domain" description="Thiamine phosphate synthase/TenI" evidence="19">
    <location>
        <begin position="15"/>
        <end position="200"/>
    </location>
</feature>
<feature type="binding site" evidence="18">
    <location>
        <position position="79"/>
    </location>
    <ligand>
        <name>Mg(2+)</name>
        <dbReference type="ChEBI" id="CHEBI:18420"/>
    </ligand>
</feature>
<dbReference type="Pfam" id="PF02581">
    <property type="entry name" value="TMP-TENI"/>
    <property type="match status" value="1"/>
</dbReference>
<dbReference type="InterPro" id="IPR013749">
    <property type="entry name" value="PM/HMP-P_kinase-1"/>
</dbReference>
<feature type="binding site" evidence="18">
    <location>
        <begin position="146"/>
        <end position="148"/>
    </location>
    <ligand>
        <name>2-[(2R,5Z)-2-carboxy-4-methylthiazol-5(2H)-ylidene]ethyl phosphate</name>
        <dbReference type="ChEBI" id="CHEBI:62899"/>
    </ligand>
</feature>
<dbReference type="SUPFAM" id="SSF51391">
    <property type="entry name" value="Thiamin phosphate synthase"/>
    <property type="match status" value="1"/>
</dbReference>
<evidence type="ECO:0000259" key="19">
    <source>
        <dbReference type="Pfam" id="PF02581"/>
    </source>
</evidence>
<dbReference type="PANTHER" id="PTHR20858">
    <property type="entry name" value="PHOSPHOMETHYLPYRIMIDINE KINASE"/>
    <property type="match status" value="1"/>
</dbReference>
<dbReference type="InterPro" id="IPR022998">
    <property type="entry name" value="ThiamineP_synth_TenI"/>
</dbReference>
<dbReference type="NCBIfam" id="TIGR00097">
    <property type="entry name" value="HMP-P_kinase"/>
    <property type="match status" value="1"/>
</dbReference>
<comment type="catalytic activity">
    <reaction evidence="16 18">
        <text>2-(2-carboxy-4-methylthiazol-5-yl)ethyl phosphate + 4-amino-2-methyl-5-(diphosphooxymethyl)pyrimidine + 2 H(+) = thiamine phosphate + CO2 + diphosphate</text>
        <dbReference type="Rhea" id="RHEA:47848"/>
        <dbReference type="ChEBI" id="CHEBI:15378"/>
        <dbReference type="ChEBI" id="CHEBI:16526"/>
        <dbReference type="ChEBI" id="CHEBI:33019"/>
        <dbReference type="ChEBI" id="CHEBI:37575"/>
        <dbReference type="ChEBI" id="CHEBI:57841"/>
        <dbReference type="ChEBI" id="CHEBI:62890"/>
        <dbReference type="EC" id="2.5.1.3"/>
    </reaction>
</comment>
<evidence type="ECO:0000313" key="21">
    <source>
        <dbReference type="EMBL" id="GMA38190.1"/>
    </source>
</evidence>